<dbReference type="GO" id="GO:0009253">
    <property type="term" value="P:peptidoglycan catabolic process"/>
    <property type="evidence" value="ECO:0007669"/>
    <property type="project" value="InterPro"/>
</dbReference>
<keyword evidence="4" id="KW-1185">Reference proteome</keyword>
<dbReference type="InterPro" id="IPR023347">
    <property type="entry name" value="Lysozyme_dom_sf"/>
</dbReference>
<comment type="caution">
    <text evidence="3">The sequence shown here is derived from an EMBL/GenBank/DDBJ whole genome shotgun (WGS) entry which is preliminary data.</text>
</comment>
<dbReference type="GO" id="GO:0003796">
    <property type="term" value="F:lysozyme activity"/>
    <property type="evidence" value="ECO:0007669"/>
    <property type="project" value="InterPro"/>
</dbReference>
<proteinExistence type="predicted"/>
<dbReference type="InterPro" id="IPR002196">
    <property type="entry name" value="Glyco_hydro_24"/>
</dbReference>
<dbReference type="PANTHER" id="PTHR38107:SF3">
    <property type="entry name" value="LYSOZYME RRRD-RELATED"/>
    <property type="match status" value="1"/>
</dbReference>
<dbReference type="Gene3D" id="1.20.5.100">
    <property type="entry name" value="Cytochrome c1, transmembrane anchor, C-terminal"/>
    <property type="match status" value="1"/>
</dbReference>
<dbReference type="FunFam" id="1.20.5.100:FF:000003">
    <property type="entry name" value="Cytochrome c1, heme protein, mitochondrial"/>
    <property type="match status" value="1"/>
</dbReference>
<dbReference type="InterPro" id="IPR051018">
    <property type="entry name" value="Bacteriophage_GH24"/>
</dbReference>
<dbReference type="InterPro" id="IPR021157">
    <property type="entry name" value="Cyt_c1_TM_anchor_C"/>
</dbReference>
<dbReference type="GO" id="GO:0016998">
    <property type="term" value="P:cell wall macromolecule catabolic process"/>
    <property type="evidence" value="ECO:0007669"/>
    <property type="project" value="InterPro"/>
</dbReference>
<evidence type="ECO:0000313" key="3">
    <source>
        <dbReference type="EMBL" id="KAG0277986.1"/>
    </source>
</evidence>
<dbReference type="Proteomes" id="UP001194580">
    <property type="component" value="Unassembled WGS sequence"/>
</dbReference>
<dbReference type="GO" id="GO:0042742">
    <property type="term" value="P:defense response to bacterium"/>
    <property type="evidence" value="ECO:0007669"/>
    <property type="project" value="UniProtKB-KW"/>
</dbReference>
<dbReference type="Pfam" id="PF00959">
    <property type="entry name" value="Phage_lysozyme"/>
    <property type="match status" value="1"/>
</dbReference>
<dbReference type="GO" id="GO:0031640">
    <property type="term" value="P:killing of cells of another organism"/>
    <property type="evidence" value="ECO:0007669"/>
    <property type="project" value="UniProtKB-KW"/>
</dbReference>
<keyword evidence="1" id="KW-0929">Antimicrobial</keyword>
<dbReference type="InterPro" id="IPR023346">
    <property type="entry name" value="Lysozyme-like_dom_sf"/>
</dbReference>
<dbReference type="Gene3D" id="1.10.530.40">
    <property type="match status" value="1"/>
</dbReference>
<dbReference type="PANTHER" id="PTHR38107">
    <property type="match status" value="1"/>
</dbReference>
<protein>
    <recommendedName>
        <fullName evidence="5">Lysozyme</fullName>
    </recommendedName>
</protein>
<evidence type="ECO:0000313" key="4">
    <source>
        <dbReference type="Proteomes" id="UP001194580"/>
    </source>
</evidence>
<evidence type="ECO:0000256" key="1">
    <source>
        <dbReference type="ARBA" id="ARBA00022529"/>
    </source>
</evidence>
<dbReference type="SUPFAM" id="SSF53955">
    <property type="entry name" value="Lysozyme-like"/>
    <property type="match status" value="1"/>
</dbReference>
<sequence>MDERKKMGMKALTLLGILTGLSIYLKRHKWAGLKTRKILYKSPSYFTLTAVADWDLATYILSCEDGDEESIVTTLKQVNDTKTIARDLQEHAWSLSVSNNMSPLREIKLKKLGTGSFFKDTNTERSRKIYYLNSRDARSRGGMAPKHYPAQKQTVDLQGARACIVDTLSPKVTLNANQYGALVSWAYSIGCDDVKTSDLVKRLNEHRESVNKVAEQELPKWSEDGELAVADPVSRRNDEVRLFNTGSFDDALPCKK</sequence>
<reference evidence="3" key="1">
    <citation type="journal article" date="2020" name="Fungal Divers.">
        <title>Resolving the Mortierellaceae phylogeny through synthesis of multi-gene phylogenetics and phylogenomics.</title>
        <authorList>
            <person name="Vandepol N."/>
            <person name="Liber J."/>
            <person name="Desiro A."/>
            <person name="Na H."/>
            <person name="Kennedy M."/>
            <person name="Barry K."/>
            <person name="Grigoriev I.V."/>
            <person name="Miller A.N."/>
            <person name="O'Donnell K."/>
            <person name="Stajich J.E."/>
            <person name="Bonito G."/>
        </authorList>
    </citation>
    <scope>NUCLEOTIDE SEQUENCE</scope>
    <source>
        <strain evidence="3">NRRL 28262</strain>
    </source>
</reference>
<dbReference type="AlphaFoldDB" id="A0AAD4DH09"/>
<gene>
    <name evidence="3" type="ORF">BGZ95_004979</name>
</gene>
<evidence type="ECO:0000256" key="2">
    <source>
        <dbReference type="ARBA" id="ARBA00022638"/>
    </source>
</evidence>
<name>A0AAD4DH09_9FUNG</name>
<evidence type="ECO:0008006" key="5">
    <source>
        <dbReference type="Google" id="ProtNLM"/>
    </source>
</evidence>
<keyword evidence="2" id="KW-0081">Bacteriolytic enzyme</keyword>
<accession>A0AAD4DH09</accession>
<organism evidence="3 4">
    <name type="scientific">Linnemannia exigua</name>
    <dbReference type="NCBI Taxonomy" id="604196"/>
    <lineage>
        <taxon>Eukaryota</taxon>
        <taxon>Fungi</taxon>
        <taxon>Fungi incertae sedis</taxon>
        <taxon>Mucoromycota</taxon>
        <taxon>Mortierellomycotina</taxon>
        <taxon>Mortierellomycetes</taxon>
        <taxon>Mortierellales</taxon>
        <taxon>Mortierellaceae</taxon>
        <taxon>Linnemannia</taxon>
    </lineage>
</organism>
<dbReference type="SUPFAM" id="SSF81496">
    <property type="entry name" value="Cytochrome c1 subunit of cytochrome bc1 complex (Ubiquinol-cytochrome c reductase), transmembrane anchor"/>
    <property type="match status" value="1"/>
</dbReference>
<dbReference type="EMBL" id="JAAAIL010000230">
    <property type="protein sequence ID" value="KAG0277986.1"/>
    <property type="molecule type" value="Genomic_DNA"/>
</dbReference>